<dbReference type="Pfam" id="PF21694">
    <property type="entry name" value="DNA_pol3_delta_C"/>
    <property type="match status" value="1"/>
</dbReference>
<dbReference type="PANTHER" id="PTHR34388">
    <property type="entry name" value="DNA POLYMERASE III SUBUNIT DELTA"/>
    <property type="match status" value="1"/>
</dbReference>
<evidence type="ECO:0000256" key="1">
    <source>
        <dbReference type="ARBA" id="ARBA00012417"/>
    </source>
</evidence>
<dbReference type="STRING" id="1121316.SAMN02745207_03733"/>
<dbReference type="EMBL" id="FQXM01000031">
    <property type="protein sequence ID" value="SHI00271.1"/>
    <property type="molecule type" value="Genomic_DNA"/>
</dbReference>
<evidence type="ECO:0000256" key="3">
    <source>
        <dbReference type="ARBA" id="ARBA00022679"/>
    </source>
</evidence>
<dbReference type="PANTHER" id="PTHR34388:SF1">
    <property type="entry name" value="DNA POLYMERASE III SUBUNIT DELTA"/>
    <property type="match status" value="1"/>
</dbReference>
<dbReference type="InterPro" id="IPR048466">
    <property type="entry name" value="DNA_pol3_delta-like_C"/>
</dbReference>
<dbReference type="GO" id="GO:0003887">
    <property type="term" value="F:DNA-directed DNA polymerase activity"/>
    <property type="evidence" value="ECO:0007669"/>
    <property type="project" value="UniProtKB-KW"/>
</dbReference>
<dbReference type="OrthoDB" id="9775929at2"/>
<evidence type="ECO:0000259" key="9">
    <source>
        <dbReference type="Pfam" id="PF06144"/>
    </source>
</evidence>
<dbReference type="RefSeq" id="WP_073340550.1">
    <property type="nucleotide sequence ID" value="NZ_FQXM01000031.1"/>
</dbReference>
<dbReference type="AlphaFoldDB" id="A0A1M5XKD9"/>
<keyword evidence="12" id="KW-1185">Reference proteome</keyword>
<keyword evidence="4" id="KW-0548">Nucleotidyltransferase</keyword>
<evidence type="ECO:0000256" key="5">
    <source>
        <dbReference type="ARBA" id="ARBA00022705"/>
    </source>
</evidence>
<dbReference type="InterPro" id="IPR027417">
    <property type="entry name" value="P-loop_NTPase"/>
</dbReference>
<name>A0A1M5XKD9_9CLOT</name>
<evidence type="ECO:0000256" key="4">
    <source>
        <dbReference type="ARBA" id="ARBA00022695"/>
    </source>
</evidence>
<dbReference type="GO" id="GO:0006261">
    <property type="term" value="P:DNA-templated DNA replication"/>
    <property type="evidence" value="ECO:0007669"/>
    <property type="project" value="TreeGrafter"/>
</dbReference>
<evidence type="ECO:0000256" key="2">
    <source>
        <dbReference type="ARBA" id="ARBA00017703"/>
    </source>
</evidence>
<dbReference type="Pfam" id="PF06144">
    <property type="entry name" value="DNA_pol3_delta"/>
    <property type="match status" value="1"/>
</dbReference>
<dbReference type="SUPFAM" id="SSF52540">
    <property type="entry name" value="P-loop containing nucleoside triphosphate hydrolases"/>
    <property type="match status" value="1"/>
</dbReference>
<dbReference type="SUPFAM" id="SSF48019">
    <property type="entry name" value="post-AAA+ oligomerization domain-like"/>
    <property type="match status" value="1"/>
</dbReference>
<dbReference type="InterPro" id="IPR005790">
    <property type="entry name" value="DNA_polIII_delta"/>
</dbReference>
<dbReference type="InterPro" id="IPR010372">
    <property type="entry name" value="DNA_pol3_delta_N"/>
</dbReference>
<evidence type="ECO:0000256" key="7">
    <source>
        <dbReference type="ARBA" id="ARBA00034754"/>
    </source>
</evidence>
<comment type="catalytic activity">
    <reaction evidence="8">
        <text>DNA(n) + a 2'-deoxyribonucleoside 5'-triphosphate = DNA(n+1) + diphosphate</text>
        <dbReference type="Rhea" id="RHEA:22508"/>
        <dbReference type="Rhea" id="RHEA-COMP:17339"/>
        <dbReference type="Rhea" id="RHEA-COMP:17340"/>
        <dbReference type="ChEBI" id="CHEBI:33019"/>
        <dbReference type="ChEBI" id="CHEBI:61560"/>
        <dbReference type="ChEBI" id="CHEBI:173112"/>
        <dbReference type="EC" id="2.7.7.7"/>
    </reaction>
</comment>
<organism evidence="11 12">
    <name type="scientific">Clostridium grantii DSM 8605</name>
    <dbReference type="NCBI Taxonomy" id="1121316"/>
    <lineage>
        <taxon>Bacteria</taxon>
        <taxon>Bacillati</taxon>
        <taxon>Bacillota</taxon>
        <taxon>Clostridia</taxon>
        <taxon>Eubacteriales</taxon>
        <taxon>Clostridiaceae</taxon>
        <taxon>Clostridium</taxon>
    </lineage>
</organism>
<evidence type="ECO:0000259" key="10">
    <source>
        <dbReference type="Pfam" id="PF21694"/>
    </source>
</evidence>
<reference evidence="11 12" key="1">
    <citation type="submission" date="2016-11" db="EMBL/GenBank/DDBJ databases">
        <authorList>
            <person name="Jaros S."/>
            <person name="Januszkiewicz K."/>
            <person name="Wedrychowicz H."/>
        </authorList>
    </citation>
    <scope>NUCLEOTIDE SEQUENCE [LARGE SCALE GENOMIC DNA]</scope>
    <source>
        <strain evidence="11 12">DSM 8605</strain>
    </source>
</reference>
<evidence type="ECO:0000256" key="6">
    <source>
        <dbReference type="ARBA" id="ARBA00022932"/>
    </source>
</evidence>
<protein>
    <recommendedName>
        <fullName evidence="2">DNA polymerase III subunit delta</fullName>
        <ecNumber evidence="1">2.7.7.7</ecNumber>
    </recommendedName>
</protein>
<feature type="domain" description="DNA polymerase III delta subunit-like C-terminal" evidence="10">
    <location>
        <begin position="217"/>
        <end position="336"/>
    </location>
</feature>
<dbReference type="GO" id="GO:0003677">
    <property type="term" value="F:DNA binding"/>
    <property type="evidence" value="ECO:0007669"/>
    <property type="project" value="InterPro"/>
</dbReference>
<keyword evidence="5" id="KW-0235">DNA replication</keyword>
<dbReference type="Gene3D" id="3.40.50.300">
    <property type="entry name" value="P-loop containing nucleotide triphosphate hydrolases"/>
    <property type="match status" value="1"/>
</dbReference>
<keyword evidence="3" id="KW-0808">Transferase</keyword>
<evidence type="ECO:0000256" key="8">
    <source>
        <dbReference type="ARBA" id="ARBA00049244"/>
    </source>
</evidence>
<comment type="similarity">
    <text evidence="7">Belongs to the DNA polymerase HolA subunit family.</text>
</comment>
<feature type="domain" description="DNA polymerase III delta N-terminal" evidence="9">
    <location>
        <begin position="20"/>
        <end position="145"/>
    </location>
</feature>
<evidence type="ECO:0000313" key="12">
    <source>
        <dbReference type="Proteomes" id="UP000184447"/>
    </source>
</evidence>
<keyword evidence="6" id="KW-0239">DNA-directed DNA polymerase</keyword>
<dbReference type="NCBIfam" id="TIGR01128">
    <property type="entry name" value="holA"/>
    <property type="match status" value="1"/>
</dbReference>
<gene>
    <name evidence="11" type="ORF">SAMN02745207_03733</name>
</gene>
<dbReference type="Gene3D" id="1.20.272.10">
    <property type="match status" value="1"/>
</dbReference>
<accession>A0A1M5XKD9</accession>
<proteinExistence type="inferred from homology"/>
<dbReference type="Proteomes" id="UP000184447">
    <property type="component" value="Unassembled WGS sequence"/>
</dbReference>
<dbReference type="InterPro" id="IPR008921">
    <property type="entry name" value="DNA_pol3_clamp-load_cplx_C"/>
</dbReference>
<sequence length="341" mass="39514">MFDSLNLEKELKLKKIHSKYILCGNDENSIKGAVEKIKNIALNKDFEELNYTEIDGANLTLPQLINACETLPFMSEKRMVLIYRASFLKDHGDKAEEGRFKEIKEYIKNIPQECVLIMYYIFDNPREKESLKVKGLNKLAHVIKFEKLKGKSLEKKVEELFAERKVDISKSELAIFCNLVDTNLDILENEVEKLCTYAWDRKITRTDIQLLVTQKNENDIFNLVDYISQKKPDMAIDILDELIFKGEMITGILRMIQRQFKLLLNIKIGATQGKSKEVLSKELKLHPYICEKMISQSKKFTLKSIRNAIEKCLDTEKMLKSTSTNAKTEMELLIITVTTLL</sequence>
<evidence type="ECO:0000313" key="11">
    <source>
        <dbReference type="EMBL" id="SHI00271.1"/>
    </source>
</evidence>
<dbReference type="GO" id="GO:0009360">
    <property type="term" value="C:DNA polymerase III complex"/>
    <property type="evidence" value="ECO:0007669"/>
    <property type="project" value="InterPro"/>
</dbReference>
<dbReference type="Gene3D" id="1.10.8.60">
    <property type="match status" value="1"/>
</dbReference>
<dbReference type="EC" id="2.7.7.7" evidence="1"/>